<organism evidence="1 2">
    <name type="scientific">Racocetra persica</name>
    <dbReference type="NCBI Taxonomy" id="160502"/>
    <lineage>
        <taxon>Eukaryota</taxon>
        <taxon>Fungi</taxon>
        <taxon>Fungi incertae sedis</taxon>
        <taxon>Mucoromycota</taxon>
        <taxon>Glomeromycotina</taxon>
        <taxon>Glomeromycetes</taxon>
        <taxon>Diversisporales</taxon>
        <taxon>Gigasporaceae</taxon>
        <taxon>Racocetra</taxon>
    </lineage>
</organism>
<proteinExistence type="predicted"/>
<evidence type="ECO:0000313" key="1">
    <source>
        <dbReference type="EMBL" id="CAG8688830.1"/>
    </source>
</evidence>
<keyword evidence="2" id="KW-1185">Reference proteome</keyword>
<dbReference type="Proteomes" id="UP000789920">
    <property type="component" value="Unassembled WGS sequence"/>
</dbReference>
<gene>
    <name evidence="1" type="ORF">RPERSI_LOCUS9438</name>
</gene>
<comment type="caution">
    <text evidence="1">The sequence shown here is derived from an EMBL/GenBank/DDBJ whole genome shotgun (WGS) entry which is preliminary data.</text>
</comment>
<dbReference type="EMBL" id="CAJVQC010017865">
    <property type="protein sequence ID" value="CAG8688830.1"/>
    <property type="molecule type" value="Genomic_DNA"/>
</dbReference>
<evidence type="ECO:0000313" key="2">
    <source>
        <dbReference type="Proteomes" id="UP000789920"/>
    </source>
</evidence>
<protein>
    <submittedName>
        <fullName evidence="1">21981_t:CDS:1</fullName>
    </submittedName>
</protein>
<name>A0ACA9P3R2_9GLOM</name>
<reference evidence="1" key="1">
    <citation type="submission" date="2021-06" db="EMBL/GenBank/DDBJ databases">
        <authorList>
            <person name="Kallberg Y."/>
            <person name="Tangrot J."/>
            <person name="Rosling A."/>
        </authorList>
    </citation>
    <scope>NUCLEOTIDE SEQUENCE</scope>
    <source>
        <strain evidence="1">MA461A</strain>
    </source>
</reference>
<feature type="non-terminal residue" evidence="1">
    <location>
        <position position="1"/>
    </location>
</feature>
<accession>A0ACA9P3R2</accession>
<sequence>IHLDNNVNDKAHEDNYELPQILLTDILKTIESLEILEIWHLTFSCSTKSQFVILISDGSHRCICNIDNKIDNNQDFLMQHNPILLYIESSKNYAVTNHTFNLEHVKQLQGGKLYTPVLQNINNTWSKYGYTYGLMKKVINVAINSNSYDELIELCQQFLTNKQLALNKDDQSKNIPIANPIVSARRGRPLGRVKSDVEIQESNTKKHHCLSNTDTNI</sequence>